<evidence type="ECO:0000256" key="7">
    <source>
        <dbReference type="ARBA" id="ARBA00023237"/>
    </source>
</evidence>
<gene>
    <name evidence="12" type="ORF">QVZ41_09905</name>
</gene>
<proteinExistence type="inferred from homology"/>
<dbReference type="InterPro" id="IPR023996">
    <property type="entry name" value="TonB-dep_OMP_SusC/RagA"/>
</dbReference>
<organism evidence="12 13">
    <name type="scientific">Wenyingzhuangia gilva</name>
    <dbReference type="NCBI Taxonomy" id="3057677"/>
    <lineage>
        <taxon>Bacteria</taxon>
        <taxon>Pseudomonadati</taxon>
        <taxon>Bacteroidota</taxon>
        <taxon>Flavobacteriia</taxon>
        <taxon>Flavobacteriales</taxon>
        <taxon>Flavobacteriaceae</taxon>
        <taxon>Wenyingzhuangia</taxon>
    </lineage>
</organism>
<evidence type="ECO:0000256" key="1">
    <source>
        <dbReference type="ARBA" id="ARBA00004571"/>
    </source>
</evidence>
<keyword evidence="13" id="KW-1185">Reference proteome</keyword>
<dbReference type="Pfam" id="PF00593">
    <property type="entry name" value="TonB_dep_Rec_b-barrel"/>
    <property type="match status" value="1"/>
</dbReference>
<dbReference type="Proteomes" id="UP001168642">
    <property type="component" value="Unassembled WGS sequence"/>
</dbReference>
<evidence type="ECO:0000256" key="4">
    <source>
        <dbReference type="ARBA" id="ARBA00022692"/>
    </source>
</evidence>
<evidence type="ECO:0000256" key="5">
    <source>
        <dbReference type="ARBA" id="ARBA00023077"/>
    </source>
</evidence>
<evidence type="ECO:0000256" key="6">
    <source>
        <dbReference type="ARBA" id="ARBA00023136"/>
    </source>
</evidence>
<dbReference type="SUPFAM" id="SSF49464">
    <property type="entry name" value="Carboxypeptidase regulatory domain-like"/>
    <property type="match status" value="1"/>
</dbReference>
<evidence type="ECO:0000256" key="2">
    <source>
        <dbReference type="ARBA" id="ARBA00022448"/>
    </source>
</evidence>
<dbReference type="InterPro" id="IPR039426">
    <property type="entry name" value="TonB-dep_rcpt-like"/>
</dbReference>
<keyword evidence="7 8" id="KW-0998">Cell outer membrane</keyword>
<feature type="domain" description="TonB-dependent receptor plug" evidence="11">
    <location>
        <begin position="192"/>
        <end position="327"/>
    </location>
</feature>
<keyword evidence="2 8" id="KW-0813">Transport</keyword>
<dbReference type="RefSeq" id="WP_302884416.1">
    <property type="nucleotide sequence ID" value="NZ_JAUMIT010000004.1"/>
</dbReference>
<dbReference type="Pfam" id="PF13715">
    <property type="entry name" value="CarbopepD_reg_2"/>
    <property type="match status" value="1"/>
</dbReference>
<dbReference type="InterPro" id="IPR012910">
    <property type="entry name" value="Plug_dom"/>
</dbReference>
<evidence type="ECO:0000259" key="11">
    <source>
        <dbReference type="Pfam" id="PF07715"/>
    </source>
</evidence>
<sequence length="1093" mass="122332">MFSQEKKLTLDYKDSPLDQVLESIEKQTSYRFLFNANKIDSKSKVTIIIETNDLDLVLSMLFMNSDIEYVIRKEQILLTKQSEKSLTFVTQEQRTVKGKVLNAQTKEPLMGVMVLVKGTRQGAITNEKGEFQYLLKGANIKNKVLVFSMLGMKSQETLVGNQSFFEVFLEAETDYLEEVVLTSSYGTKKIKEELVGSVTTLTSKDIQVEQTLESVDKMLEGQIAGVLIENTTGVGNPVKIHVRGQGSLTPLNNAVLGTSTQPLIIIDGVILAEEAAVDSEFFDGSGRFTEDLLNPLTQLSSESIESFTVLKDAAATSLYGADGANGVILITTKKGKRGKPKFNFSTQLGVSSAINRIKYLNGEQYHELRSEYLKNTTTNYTPTTYNGVDTDWFKLLNEQGFFNRTNFGVSGANQKISYRVNVGYSKIDEAQKGNETEQLNASVNLGYEVKKFSASLSLQPSYLQKTNPNIYYSFAFVPTINPYTEDGAFSEIGVTGMANPLAAIAQNKNVTKTYALLGSLNLNYQLSDDFSVSTLFGVSASDKEQDRYFSGANESGRSSGSFTLNGVTYPNWGRRVINERSNHKWNWHAQLSHQKNINNQHYFNSILGVELAADEANLAYQSGLGFVNYEQVNSVANAIRDDNPDTVVDESTNNQSYRSDINNNSRVSIFSQFNYNFKKRYFFLANLRRDESSVFGTDTSVAYNGGAGASWMLSNENFLTHVRWLDLLKLKVSYGTTGNSRIGSYRSKGLYNSSQNGYNGNKGATTSTAPNIALGWEKNTKFNTGIDVNIFQRLNLSVEYYYDAISDLITSRNIPSELGYSSMQLNASDMYNRGWELSALMKWIRQKDFKWMTSFNVSTVKNKVTKLTGLGSEYSTSERALAQKVGYSTTAIWGIKWVGIDPATGRDLLEKEGQVYDAVTYNRLLSEADWEPIGNSQAKAYGGFNNTFTFFNKLDVSVRGSYQFGGDALVQDELISKYNITSNRNLSINAYDYWRQQGDVVQQPVVTSNNPPLSNLIKYLYDASYIKINNINIKYNFNTNTLPFIKRLSAYVNVSNVGYWYLEKSQEGRNGIREFMFTYPQSRTFTVGVSAGF</sequence>
<dbReference type="EMBL" id="JAUMIT010000004">
    <property type="protein sequence ID" value="MDO3695157.1"/>
    <property type="molecule type" value="Genomic_DNA"/>
</dbReference>
<dbReference type="InterPro" id="IPR037066">
    <property type="entry name" value="Plug_dom_sf"/>
</dbReference>
<comment type="caution">
    <text evidence="12">The sequence shown here is derived from an EMBL/GenBank/DDBJ whole genome shotgun (WGS) entry which is preliminary data.</text>
</comment>
<keyword evidence="6 8" id="KW-0472">Membrane</keyword>
<evidence type="ECO:0000313" key="13">
    <source>
        <dbReference type="Proteomes" id="UP001168642"/>
    </source>
</evidence>
<dbReference type="NCBIfam" id="TIGR04057">
    <property type="entry name" value="SusC_RagA_signa"/>
    <property type="match status" value="1"/>
</dbReference>
<keyword evidence="3 8" id="KW-1134">Transmembrane beta strand</keyword>
<dbReference type="PROSITE" id="PS52016">
    <property type="entry name" value="TONB_DEPENDENT_REC_3"/>
    <property type="match status" value="1"/>
</dbReference>
<accession>A0ABT8VT72</accession>
<evidence type="ECO:0000256" key="9">
    <source>
        <dbReference type="RuleBase" id="RU003357"/>
    </source>
</evidence>
<dbReference type="Gene3D" id="2.170.130.10">
    <property type="entry name" value="TonB-dependent receptor, plug domain"/>
    <property type="match status" value="1"/>
</dbReference>
<dbReference type="InterPro" id="IPR023997">
    <property type="entry name" value="TonB-dep_OMP_SusC/RagA_CS"/>
</dbReference>
<evidence type="ECO:0000256" key="8">
    <source>
        <dbReference type="PROSITE-ProRule" id="PRU01360"/>
    </source>
</evidence>
<dbReference type="Pfam" id="PF07715">
    <property type="entry name" value="Plug"/>
    <property type="match status" value="1"/>
</dbReference>
<dbReference type="InterPro" id="IPR000531">
    <property type="entry name" value="Beta-barrel_TonB"/>
</dbReference>
<protein>
    <submittedName>
        <fullName evidence="12">SusC/RagA family TonB-linked outer membrane protein</fullName>
    </submittedName>
</protein>
<comment type="similarity">
    <text evidence="8 9">Belongs to the TonB-dependent receptor family.</text>
</comment>
<evidence type="ECO:0000256" key="3">
    <source>
        <dbReference type="ARBA" id="ARBA00022452"/>
    </source>
</evidence>
<dbReference type="NCBIfam" id="TIGR04056">
    <property type="entry name" value="OMP_RagA_SusC"/>
    <property type="match status" value="1"/>
</dbReference>
<reference evidence="12" key="1">
    <citation type="submission" date="2023-07" db="EMBL/GenBank/DDBJ databases">
        <title>Wenyingzhuangia sp. chi5 genome sequencing and assembly.</title>
        <authorList>
            <person name="Park S."/>
        </authorList>
    </citation>
    <scope>NUCLEOTIDE SEQUENCE</scope>
    <source>
        <strain evidence="12">Chi5</strain>
    </source>
</reference>
<evidence type="ECO:0000313" key="12">
    <source>
        <dbReference type="EMBL" id="MDO3695157.1"/>
    </source>
</evidence>
<keyword evidence="5 9" id="KW-0798">TonB box</keyword>
<keyword evidence="4 8" id="KW-0812">Transmembrane</keyword>
<dbReference type="Gene3D" id="2.40.170.20">
    <property type="entry name" value="TonB-dependent receptor, beta-barrel domain"/>
    <property type="match status" value="1"/>
</dbReference>
<name>A0ABT8VT72_9FLAO</name>
<evidence type="ECO:0000259" key="10">
    <source>
        <dbReference type="Pfam" id="PF00593"/>
    </source>
</evidence>
<feature type="domain" description="TonB-dependent receptor-like beta-barrel" evidence="10">
    <location>
        <begin position="516"/>
        <end position="1057"/>
    </location>
</feature>
<dbReference type="SUPFAM" id="SSF56935">
    <property type="entry name" value="Porins"/>
    <property type="match status" value="1"/>
</dbReference>
<comment type="subcellular location">
    <subcellularLocation>
        <location evidence="1 8">Cell outer membrane</location>
        <topology evidence="1 8">Multi-pass membrane protein</topology>
    </subcellularLocation>
</comment>
<dbReference type="InterPro" id="IPR008969">
    <property type="entry name" value="CarboxyPept-like_regulatory"/>
</dbReference>
<dbReference type="InterPro" id="IPR036942">
    <property type="entry name" value="Beta-barrel_TonB_sf"/>
</dbReference>